<proteinExistence type="predicted"/>
<keyword evidence="2" id="KW-1133">Transmembrane helix</keyword>
<reference evidence="3 4" key="1">
    <citation type="journal article" date="2020" name="IScience">
        <title>Genome Sequencing of the Endangered Kingdonia uniflora (Circaeasteraceae, Ranunculales) Reveals Potential Mechanisms of Evolutionary Specialization.</title>
        <authorList>
            <person name="Sun Y."/>
            <person name="Deng T."/>
            <person name="Zhang A."/>
            <person name="Moore M.J."/>
            <person name="Landis J.B."/>
            <person name="Lin N."/>
            <person name="Zhang H."/>
            <person name="Zhang X."/>
            <person name="Huang J."/>
            <person name="Zhang X."/>
            <person name="Sun H."/>
            <person name="Wang H."/>
        </authorList>
    </citation>
    <scope>NUCLEOTIDE SEQUENCE [LARGE SCALE GENOMIC DNA]</scope>
    <source>
        <strain evidence="3">TB1705</strain>
        <tissue evidence="3">Leaf</tissue>
    </source>
</reference>
<protein>
    <submittedName>
        <fullName evidence="3">Uncharacterized protein</fullName>
    </submittedName>
</protein>
<keyword evidence="2" id="KW-0472">Membrane</keyword>
<accession>A0A7J7NC04</accession>
<keyword evidence="2" id="KW-0812">Transmembrane</keyword>
<name>A0A7J7NC04_9MAGN</name>
<organism evidence="3 4">
    <name type="scientific">Kingdonia uniflora</name>
    <dbReference type="NCBI Taxonomy" id="39325"/>
    <lineage>
        <taxon>Eukaryota</taxon>
        <taxon>Viridiplantae</taxon>
        <taxon>Streptophyta</taxon>
        <taxon>Embryophyta</taxon>
        <taxon>Tracheophyta</taxon>
        <taxon>Spermatophyta</taxon>
        <taxon>Magnoliopsida</taxon>
        <taxon>Ranunculales</taxon>
        <taxon>Circaeasteraceae</taxon>
        <taxon>Kingdonia</taxon>
    </lineage>
</organism>
<keyword evidence="4" id="KW-1185">Reference proteome</keyword>
<feature type="region of interest" description="Disordered" evidence="1">
    <location>
        <begin position="168"/>
        <end position="190"/>
    </location>
</feature>
<sequence>MGRLRGALEESQSTELKKVWTISQALGNIAFGFPFSIILFEIQFPETWNVDKDRDLKMDMAEQFCQDVVVSRFVSEVIGRSLARAEAEEAVEAVIETKNQEISRLRDKLQYYETVNHEMSQRNQEVLEIARRQRELRKRKQRWIWSGIGFTMAVEASVLAYSYLPSTSRHESASSSSDLSYVPPDNTESA</sequence>
<evidence type="ECO:0000256" key="1">
    <source>
        <dbReference type="SAM" id="MobiDB-lite"/>
    </source>
</evidence>
<evidence type="ECO:0000256" key="2">
    <source>
        <dbReference type="SAM" id="Phobius"/>
    </source>
</evidence>
<dbReference type="PANTHER" id="PTHR35490:SF3">
    <property type="entry name" value="(WILD MALAYSIAN BANANA) HYPOTHETICAL PROTEIN"/>
    <property type="match status" value="1"/>
</dbReference>
<feature type="transmembrane region" description="Helical" evidence="2">
    <location>
        <begin position="20"/>
        <end position="40"/>
    </location>
</feature>
<dbReference type="Proteomes" id="UP000541444">
    <property type="component" value="Unassembled WGS sequence"/>
</dbReference>
<dbReference type="OrthoDB" id="1736072at2759"/>
<dbReference type="PANTHER" id="PTHR35490">
    <property type="entry name" value="BACTERIOPHAGE N4 ADSORPTION B PROTEIN"/>
    <property type="match status" value="1"/>
</dbReference>
<evidence type="ECO:0000313" key="4">
    <source>
        <dbReference type="Proteomes" id="UP000541444"/>
    </source>
</evidence>
<comment type="caution">
    <text evidence="3">The sequence shown here is derived from an EMBL/GenBank/DDBJ whole genome shotgun (WGS) entry which is preliminary data.</text>
</comment>
<dbReference type="AlphaFoldDB" id="A0A7J7NC04"/>
<evidence type="ECO:0000313" key="3">
    <source>
        <dbReference type="EMBL" id="KAF6164677.1"/>
    </source>
</evidence>
<feature type="transmembrane region" description="Helical" evidence="2">
    <location>
        <begin position="143"/>
        <end position="164"/>
    </location>
</feature>
<dbReference type="EMBL" id="JACGCM010000917">
    <property type="protein sequence ID" value="KAF6164677.1"/>
    <property type="molecule type" value="Genomic_DNA"/>
</dbReference>
<gene>
    <name evidence="3" type="ORF">GIB67_033893</name>
</gene>